<feature type="transmembrane region" description="Helical" evidence="6">
    <location>
        <begin position="438"/>
        <end position="459"/>
    </location>
</feature>
<dbReference type="GO" id="GO:0016020">
    <property type="term" value="C:membrane"/>
    <property type="evidence" value="ECO:0007669"/>
    <property type="project" value="UniProtKB-SubCell"/>
</dbReference>
<reference evidence="8" key="1">
    <citation type="journal article" date="2014" name="Stand. Genomic Sci.">
        <title>Complete genome sequence of Anabaena variabilis ATCC 29413.</title>
        <authorList>
            <person name="Thiel T."/>
            <person name="Pratte B.S."/>
            <person name="Zhong J."/>
            <person name="Goodwin L."/>
            <person name="Copeland A."/>
            <person name="Lucas S."/>
            <person name="Han C."/>
            <person name="Pitluck S."/>
            <person name="Land M.L."/>
            <person name="Kyrpides N.C."/>
            <person name="Woyke T."/>
        </authorList>
    </citation>
    <scope>NUCLEOTIDE SEQUENCE [LARGE SCALE GENOMIC DNA]</scope>
    <source>
        <strain evidence="8">ATCC 29413 / PCC 7937</strain>
    </source>
</reference>
<dbReference type="GO" id="GO:0035435">
    <property type="term" value="P:phosphate ion transmembrane transport"/>
    <property type="evidence" value="ECO:0007669"/>
    <property type="project" value="TreeGrafter"/>
</dbReference>
<evidence type="ECO:0000256" key="2">
    <source>
        <dbReference type="ARBA" id="ARBA00022448"/>
    </source>
</evidence>
<feature type="transmembrane region" description="Helical" evidence="6">
    <location>
        <begin position="179"/>
        <end position="200"/>
    </location>
</feature>
<keyword evidence="2 6" id="KW-0813">Transport</keyword>
<evidence type="ECO:0000313" key="8">
    <source>
        <dbReference type="Proteomes" id="UP000002533"/>
    </source>
</evidence>
<feature type="transmembrane region" description="Helical" evidence="6">
    <location>
        <begin position="83"/>
        <end position="102"/>
    </location>
</feature>
<keyword evidence="3 6" id="KW-0812">Transmembrane</keyword>
<comment type="subcellular location">
    <subcellularLocation>
        <location evidence="1 6">Membrane</location>
        <topology evidence="1 6">Multi-pass membrane protein</topology>
    </subcellularLocation>
</comment>
<proteinExistence type="inferred from homology"/>
<evidence type="ECO:0000256" key="5">
    <source>
        <dbReference type="ARBA" id="ARBA00023136"/>
    </source>
</evidence>
<evidence type="ECO:0000313" key="7">
    <source>
        <dbReference type="EMBL" id="ABA19781.1"/>
    </source>
</evidence>
<dbReference type="GO" id="GO:0005315">
    <property type="term" value="F:phosphate transmembrane transporter activity"/>
    <property type="evidence" value="ECO:0007669"/>
    <property type="project" value="InterPro"/>
</dbReference>
<dbReference type="STRING" id="240292.Ava_0155"/>
<feature type="transmembrane region" description="Helical" evidence="6">
    <location>
        <begin position="344"/>
        <end position="363"/>
    </location>
</feature>
<evidence type="ECO:0000256" key="3">
    <source>
        <dbReference type="ARBA" id="ARBA00022692"/>
    </source>
</evidence>
<keyword evidence="4 6" id="KW-1133">Transmembrane helix</keyword>
<feature type="transmembrane region" description="Helical" evidence="6">
    <location>
        <begin position="409"/>
        <end position="426"/>
    </location>
</feature>
<protein>
    <recommendedName>
        <fullName evidence="6">Phosphate transporter</fullName>
    </recommendedName>
</protein>
<comment type="similarity">
    <text evidence="6">Belongs to the inorganic phosphate transporter (PiT) (TC 2.A.20) family.</text>
</comment>
<organism evidence="7 8">
    <name type="scientific">Trichormus variabilis (strain ATCC 29413 / PCC 7937)</name>
    <name type="common">Anabaena variabilis</name>
    <dbReference type="NCBI Taxonomy" id="240292"/>
    <lineage>
        <taxon>Bacteria</taxon>
        <taxon>Bacillati</taxon>
        <taxon>Cyanobacteriota</taxon>
        <taxon>Cyanophyceae</taxon>
        <taxon>Nostocales</taxon>
        <taxon>Nostocaceae</taxon>
        <taxon>Trichormus</taxon>
    </lineage>
</organism>
<dbReference type="AlphaFoldDB" id="Q3MGV5"/>
<feature type="transmembrane region" description="Helical" evidence="6">
    <location>
        <begin position="44"/>
        <end position="63"/>
    </location>
</feature>
<feature type="transmembrane region" description="Helical" evidence="6">
    <location>
        <begin position="6"/>
        <end position="23"/>
    </location>
</feature>
<dbReference type="InterPro" id="IPR001204">
    <property type="entry name" value="Phos_transporter"/>
</dbReference>
<evidence type="ECO:0000256" key="1">
    <source>
        <dbReference type="ARBA" id="ARBA00004141"/>
    </source>
</evidence>
<feature type="transmembrane region" description="Helical" evidence="6">
    <location>
        <begin position="138"/>
        <end position="159"/>
    </location>
</feature>
<dbReference type="HOGENOM" id="CLU_015355_3_3_3"/>
<evidence type="ECO:0000256" key="6">
    <source>
        <dbReference type="RuleBase" id="RU363058"/>
    </source>
</evidence>
<dbReference type="eggNOG" id="COG0306">
    <property type="taxonomic scope" value="Bacteria"/>
</dbReference>
<feature type="transmembrane region" description="Helical" evidence="6">
    <location>
        <begin position="114"/>
        <end position="132"/>
    </location>
</feature>
<dbReference type="PANTHER" id="PTHR11101:SF80">
    <property type="entry name" value="PHOSPHATE TRANSPORTER"/>
    <property type="match status" value="1"/>
</dbReference>
<evidence type="ECO:0000256" key="4">
    <source>
        <dbReference type="ARBA" id="ARBA00022989"/>
    </source>
</evidence>
<dbReference type="Pfam" id="PF01384">
    <property type="entry name" value="PHO4"/>
    <property type="match status" value="1"/>
</dbReference>
<dbReference type="GeneID" id="58722802"/>
<dbReference type="Proteomes" id="UP000002533">
    <property type="component" value="Chromosome"/>
</dbReference>
<dbReference type="RefSeq" id="WP_011317048.1">
    <property type="nucleotide sequence ID" value="NC_007413.1"/>
</dbReference>
<accession>Q3MGV5</accession>
<name>Q3MGV5_TRIV2</name>
<keyword evidence="6" id="KW-0592">Phosphate transport</keyword>
<dbReference type="KEGG" id="ava:Ava_0155"/>
<gene>
    <name evidence="7" type="ordered locus">Ava_0155</name>
</gene>
<dbReference type="PANTHER" id="PTHR11101">
    <property type="entry name" value="PHOSPHATE TRANSPORTER"/>
    <property type="match status" value="1"/>
</dbReference>
<dbReference type="EMBL" id="CP000117">
    <property type="protein sequence ID" value="ABA19781.1"/>
    <property type="molecule type" value="Genomic_DNA"/>
</dbReference>
<feature type="transmembrane region" description="Helical" evidence="6">
    <location>
        <begin position="220"/>
        <end position="237"/>
    </location>
</feature>
<sequence length="461" mass="47849">MEISLTLPIVALLAFYVAWNLGANDVANAMGTSVGSKAISLKQAIIIAGVLEFTGAVLFGHEVTETLATKVANPNLFADTPQVLVIGMMTVLISCGVWLQIATSRGLPVSSSHAVVGAIAGFSWVALGVNAIDWSSIGLITIGWIFTPVISGAIAALFYSQIKHWILEQPNQISQLKEWIPWLSAVLLGVFGVIVLPSLTQPLTNFFVNQFGVNIPPHDIPLITGAFAAVALTLISWRQLEEAGGRGQGVWEAGGRGQGAGGELTAGFLLSPQSPIPSTQSPIPNPQSPAPNPIESIFARFQVLSACFVAFAHGSNDVGNAIAPLAAIVYINQTGQVPSDGITVPLWILVLGGVGIVGGLAVWGEKVIATIGENIIALQPSSGFCAELATATTILLASRMGLPVSTSHALVGGVVGIGLVQSLNSVKFQTLQGIATAWLVTVPVSAVLSAAIFSIARIFSF</sequence>
<keyword evidence="5 6" id="KW-0472">Membrane</keyword>